<name>A0A067PSI3_9AGAM</name>
<dbReference type="InParanoid" id="A0A067PSI3"/>
<gene>
    <name evidence="2" type="ORF">JAAARDRAFT_194749</name>
</gene>
<dbReference type="Proteomes" id="UP000027265">
    <property type="component" value="Unassembled WGS sequence"/>
</dbReference>
<evidence type="ECO:0000256" key="1">
    <source>
        <dbReference type="SAM" id="MobiDB-lite"/>
    </source>
</evidence>
<evidence type="ECO:0000313" key="2">
    <source>
        <dbReference type="EMBL" id="KDQ56790.1"/>
    </source>
</evidence>
<accession>A0A067PSI3</accession>
<evidence type="ECO:0000313" key="3">
    <source>
        <dbReference type="Proteomes" id="UP000027265"/>
    </source>
</evidence>
<reference evidence="3" key="1">
    <citation type="journal article" date="2014" name="Proc. Natl. Acad. Sci. U.S.A.">
        <title>Extensive sampling of basidiomycete genomes demonstrates inadequacy of the white-rot/brown-rot paradigm for wood decay fungi.</title>
        <authorList>
            <person name="Riley R."/>
            <person name="Salamov A.A."/>
            <person name="Brown D.W."/>
            <person name="Nagy L.G."/>
            <person name="Floudas D."/>
            <person name="Held B.W."/>
            <person name="Levasseur A."/>
            <person name="Lombard V."/>
            <person name="Morin E."/>
            <person name="Otillar R."/>
            <person name="Lindquist E.A."/>
            <person name="Sun H."/>
            <person name="LaButti K.M."/>
            <person name="Schmutz J."/>
            <person name="Jabbour D."/>
            <person name="Luo H."/>
            <person name="Baker S.E."/>
            <person name="Pisabarro A.G."/>
            <person name="Walton J.D."/>
            <person name="Blanchette R.A."/>
            <person name="Henrissat B."/>
            <person name="Martin F."/>
            <person name="Cullen D."/>
            <person name="Hibbett D.S."/>
            <person name="Grigoriev I.V."/>
        </authorList>
    </citation>
    <scope>NUCLEOTIDE SEQUENCE [LARGE SCALE GENOMIC DNA]</scope>
    <source>
        <strain evidence="3">MUCL 33604</strain>
    </source>
</reference>
<dbReference type="EMBL" id="KL197721">
    <property type="protein sequence ID" value="KDQ56790.1"/>
    <property type="molecule type" value="Genomic_DNA"/>
</dbReference>
<feature type="region of interest" description="Disordered" evidence="1">
    <location>
        <begin position="31"/>
        <end position="63"/>
    </location>
</feature>
<dbReference type="HOGENOM" id="CLU_1855554_0_0_1"/>
<sequence>MLNSLLLQTNISGTPASHHWLWSPPPHISEQPTLSFESNASHPHTHSEITTQAPPEPVTTSPVPVKVTYDPRNATNLFTVIARHVGITPTPPDGEEIQVTHSRYTRLVMMAMELKLQSACPKSKLSLEAFASAAPAVW</sequence>
<feature type="compositionally biased region" description="Polar residues" evidence="1">
    <location>
        <begin position="31"/>
        <end position="53"/>
    </location>
</feature>
<organism evidence="2 3">
    <name type="scientific">Jaapia argillacea MUCL 33604</name>
    <dbReference type="NCBI Taxonomy" id="933084"/>
    <lineage>
        <taxon>Eukaryota</taxon>
        <taxon>Fungi</taxon>
        <taxon>Dikarya</taxon>
        <taxon>Basidiomycota</taxon>
        <taxon>Agaricomycotina</taxon>
        <taxon>Agaricomycetes</taxon>
        <taxon>Agaricomycetidae</taxon>
        <taxon>Jaapiales</taxon>
        <taxon>Jaapiaceae</taxon>
        <taxon>Jaapia</taxon>
    </lineage>
</organism>
<dbReference type="AlphaFoldDB" id="A0A067PSI3"/>
<keyword evidence="3" id="KW-1185">Reference proteome</keyword>
<protein>
    <submittedName>
        <fullName evidence="2">Uncharacterized protein</fullName>
    </submittedName>
</protein>
<proteinExistence type="predicted"/>